<dbReference type="InterPro" id="IPR000835">
    <property type="entry name" value="HTH_MarR-typ"/>
</dbReference>
<dbReference type="SUPFAM" id="SSF46785">
    <property type="entry name" value="Winged helix' DNA-binding domain"/>
    <property type="match status" value="1"/>
</dbReference>
<sequence length="151" mass="17599">MDQTEKEKLFEAMHNLKRAHAWGPQMEGASRGEYFTLHMIHRLTEESGESNPGAKITDLSRSAQMSRPAVSQMLNTLENKQLIERIMAKSDRRVVYVKLTRSGEELLQKSHEQFHFWFDRVVEKLGPEDTAELTRLVTKLRMIMENLRADQ</sequence>
<dbReference type="Gene3D" id="1.10.10.10">
    <property type="entry name" value="Winged helix-like DNA-binding domain superfamily/Winged helix DNA-binding domain"/>
    <property type="match status" value="1"/>
</dbReference>
<dbReference type="PROSITE" id="PS50995">
    <property type="entry name" value="HTH_MARR_2"/>
    <property type="match status" value="1"/>
</dbReference>
<dbReference type="InterPro" id="IPR039422">
    <property type="entry name" value="MarR/SlyA-like"/>
</dbReference>
<gene>
    <name evidence="2" type="ORF">J5W02_02670</name>
</gene>
<dbReference type="Proteomes" id="UP000719942">
    <property type="component" value="Unassembled WGS sequence"/>
</dbReference>
<organism evidence="2 3">
    <name type="scientific">Caproiciproducens faecalis</name>
    <dbReference type="NCBI Taxonomy" id="2820301"/>
    <lineage>
        <taxon>Bacteria</taxon>
        <taxon>Bacillati</taxon>
        <taxon>Bacillota</taxon>
        <taxon>Clostridia</taxon>
        <taxon>Eubacteriales</taxon>
        <taxon>Acutalibacteraceae</taxon>
        <taxon>Caproiciproducens</taxon>
    </lineage>
</organism>
<protein>
    <submittedName>
        <fullName evidence="2">MarR family transcriptional regulator</fullName>
    </submittedName>
</protein>
<name>A0ABS7DK97_9FIRM</name>
<proteinExistence type="predicted"/>
<evidence type="ECO:0000313" key="2">
    <source>
        <dbReference type="EMBL" id="MBW7571707.1"/>
    </source>
</evidence>
<dbReference type="PRINTS" id="PR00598">
    <property type="entry name" value="HTHMARR"/>
</dbReference>
<dbReference type="PANTHER" id="PTHR33164">
    <property type="entry name" value="TRANSCRIPTIONAL REGULATOR, MARR FAMILY"/>
    <property type="match status" value="1"/>
</dbReference>
<comment type="caution">
    <text evidence="2">The sequence shown here is derived from an EMBL/GenBank/DDBJ whole genome shotgun (WGS) entry which is preliminary data.</text>
</comment>
<dbReference type="PANTHER" id="PTHR33164:SF43">
    <property type="entry name" value="HTH-TYPE TRANSCRIPTIONAL REPRESSOR YETL"/>
    <property type="match status" value="1"/>
</dbReference>
<dbReference type="Pfam" id="PF01047">
    <property type="entry name" value="MarR"/>
    <property type="match status" value="1"/>
</dbReference>
<reference evidence="2 3" key="1">
    <citation type="submission" date="2021-03" db="EMBL/GenBank/DDBJ databases">
        <title>Caproiciproducens sp. nov. isolated from feces of cow.</title>
        <authorList>
            <person name="Choi J.-Y."/>
        </authorList>
    </citation>
    <scope>NUCLEOTIDE SEQUENCE [LARGE SCALE GENOMIC DNA]</scope>
    <source>
        <strain evidence="2 3">AGMB10547</strain>
    </source>
</reference>
<dbReference type="InterPro" id="IPR036390">
    <property type="entry name" value="WH_DNA-bd_sf"/>
</dbReference>
<dbReference type="SMART" id="SM00347">
    <property type="entry name" value="HTH_MARR"/>
    <property type="match status" value="1"/>
</dbReference>
<dbReference type="InterPro" id="IPR036388">
    <property type="entry name" value="WH-like_DNA-bd_sf"/>
</dbReference>
<accession>A0ABS7DK97</accession>
<keyword evidence="3" id="KW-1185">Reference proteome</keyword>
<evidence type="ECO:0000259" key="1">
    <source>
        <dbReference type="PROSITE" id="PS50995"/>
    </source>
</evidence>
<dbReference type="EMBL" id="JAGFNZ010000001">
    <property type="protein sequence ID" value="MBW7571707.1"/>
    <property type="molecule type" value="Genomic_DNA"/>
</dbReference>
<dbReference type="RefSeq" id="WP_219964095.1">
    <property type="nucleotide sequence ID" value="NZ_JAGFNZ010000001.1"/>
</dbReference>
<evidence type="ECO:0000313" key="3">
    <source>
        <dbReference type="Proteomes" id="UP000719942"/>
    </source>
</evidence>
<feature type="domain" description="HTH marR-type" evidence="1">
    <location>
        <begin position="1"/>
        <end position="142"/>
    </location>
</feature>